<dbReference type="EMBL" id="JACSDY010000013">
    <property type="protein sequence ID" value="KAF7410598.1"/>
    <property type="molecule type" value="Genomic_DNA"/>
</dbReference>
<gene>
    <name evidence="1" type="ORF">H0235_013205</name>
</gene>
<protein>
    <submittedName>
        <fullName evidence="1">Uncharacterized protein</fullName>
    </submittedName>
</protein>
<keyword evidence="2" id="KW-1185">Reference proteome</keyword>
<evidence type="ECO:0000313" key="2">
    <source>
        <dbReference type="Proteomes" id="UP000600918"/>
    </source>
</evidence>
<dbReference type="Proteomes" id="UP000600918">
    <property type="component" value="Unassembled WGS sequence"/>
</dbReference>
<proteinExistence type="predicted"/>
<comment type="caution">
    <text evidence="1">The sequence shown here is derived from an EMBL/GenBank/DDBJ whole genome shotgun (WGS) entry which is preliminary data.</text>
</comment>
<evidence type="ECO:0000313" key="1">
    <source>
        <dbReference type="EMBL" id="KAF7410598.1"/>
    </source>
</evidence>
<sequence length="104" mass="11613">MWSVTTTTKTTMRTTRGSGRRRTISFYRLCIQGLTIPFLNSSLPRSLPAPFELPGEGDVASTSRYPLAFAENFAKTNPCIEQSSFQLLHTMASRDFKAIGNSEF</sequence>
<accession>A0A834NK97</accession>
<organism evidence="1 2">
    <name type="scientific">Vespula pensylvanica</name>
    <name type="common">Western yellow jacket</name>
    <name type="synonym">Wasp</name>
    <dbReference type="NCBI Taxonomy" id="30213"/>
    <lineage>
        <taxon>Eukaryota</taxon>
        <taxon>Metazoa</taxon>
        <taxon>Ecdysozoa</taxon>
        <taxon>Arthropoda</taxon>
        <taxon>Hexapoda</taxon>
        <taxon>Insecta</taxon>
        <taxon>Pterygota</taxon>
        <taxon>Neoptera</taxon>
        <taxon>Endopterygota</taxon>
        <taxon>Hymenoptera</taxon>
        <taxon>Apocrita</taxon>
        <taxon>Aculeata</taxon>
        <taxon>Vespoidea</taxon>
        <taxon>Vespidae</taxon>
        <taxon>Vespinae</taxon>
        <taxon>Vespula</taxon>
    </lineage>
</organism>
<dbReference type="AlphaFoldDB" id="A0A834NK97"/>
<name>A0A834NK97_VESPE</name>
<reference evidence="1" key="1">
    <citation type="journal article" date="2020" name="G3 (Bethesda)">
        <title>High-Quality Assemblies for Three Invasive Social Wasps from the &lt;i&gt;Vespula&lt;/i&gt; Genus.</title>
        <authorList>
            <person name="Harrop T.W.R."/>
            <person name="Guhlin J."/>
            <person name="McLaughlin G.M."/>
            <person name="Permina E."/>
            <person name="Stockwell P."/>
            <person name="Gilligan J."/>
            <person name="Le Lec M.F."/>
            <person name="Gruber M.A.M."/>
            <person name="Quinn O."/>
            <person name="Lovegrove M."/>
            <person name="Duncan E.J."/>
            <person name="Remnant E.J."/>
            <person name="Van Eeckhoven J."/>
            <person name="Graham B."/>
            <person name="Knapp R.A."/>
            <person name="Langford K.W."/>
            <person name="Kronenberg Z."/>
            <person name="Press M.O."/>
            <person name="Eacker S.M."/>
            <person name="Wilson-Rankin E.E."/>
            <person name="Purcell J."/>
            <person name="Lester P.J."/>
            <person name="Dearden P.K."/>
        </authorList>
    </citation>
    <scope>NUCLEOTIDE SEQUENCE</scope>
    <source>
        <strain evidence="1">Volc-1</strain>
    </source>
</reference>